<feature type="transmembrane region" description="Helical" evidence="10">
    <location>
        <begin position="535"/>
        <end position="556"/>
    </location>
</feature>
<dbReference type="InterPro" id="IPR004117">
    <property type="entry name" value="7tm6_olfct_rcpt"/>
</dbReference>
<evidence type="ECO:0000256" key="1">
    <source>
        <dbReference type="ARBA" id="ARBA00004651"/>
    </source>
</evidence>
<evidence type="ECO:0000313" key="12">
    <source>
        <dbReference type="Proteomes" id="UP000053825"/>
    </source>
</evidence>
<evidence type="ECO:0000313" key="11">
    <source>
        <dbReference type="EMBL" id="KOC67843.1"/>
    </source>
</evidence>
<evidence type="ECO:0000256" key="3">
    <source>
        <dbReference type="ARBA" id="ARBA00022606"/>
    </source>
</evidence>
<dbReference type="GO" id="GO:0005886">
    <property type="term" value="C:plasma membrane"/>
    <property type="evidence" value="ECO:0007669"/>
    <property type="project" value="UniProtKB-SubCell"/>
</dbReference>
<name>A0A0L7RAI1_9HYME</name>
<evidence type="ECO:0000256" key="4">
    <source>
        <dbReference type="ARBA" id="ARBA00022692"/>
    </source>
</evidence>
<keyword evidence="12" id="KW-1185">Reference proteome</keyword>
<gene>
    <name evidence="11" type="ORF">WH47_12173</name>
</gene>
<dbReference type="GO" id="GO:0004984">
    <property type="term" value="F:olfactory receptor activity"/>
    <property type="evidence" value="ECO:0007669"/>
    <property type="project" value="InterPro"/>
</dbReference>
<feature type="transmembrane region" description="Helical" evidence="10">
    <location>
        <begin position="172"/>
        <end position="191"/>
    </location>
</feature>
<feature type="transmembrane region" description="Helical" evidence="10">
    <location>
        <begin position="449"/>
        <end position="470"/>
    </location>
</feature>
<feature type="transmembrane region" description="Helical" evidence="10">
    <location>
        <begin position="140"/>
        <end position="160"/>
    </location>
</feature>
<accession>A0A0L7RAI1</accession>
<evidence type="ECO:0000256" key="10">
    <source>
        <dbReference type="SAM" id="Phobius"/>
    </source>
</evidence>
<dbReference type="STRING" id="597456.A0A0L7RAI1"/>
<evidence type="ECO:0000256" key="9">
    <source>
        <dbReference type="ARBA" id="ARBA00023224"/>
    </source>
</evidence>
<evidence type="ECO:0000256" key="8">
    <source>
        <dbReference type="ARBA" id="ARBA00023170"/>
    </source>
</evidence>
<keyword evidence="5" id="KW-0552">Olfaction</keyword>
<feature type="transmembrane region" description="Helical" evidence="10">
    <location>
        <begin position="730"/>
        <end position="750"/>
    </location>
</feature>
<keyword evidence="4 10" id="KW-0812">Transmembrane</keyword>
<keyword evidence="2" id="KW-1003">Cell membrane</keyword>
<evidence type="ECO:0000256" key="2">
    <source>
        <dbReference type="ARBA" id="ARBA00022475"/>
    </source>
</evidence>
<evidence type="ECO:0000256" key="5">
    <source>
        <dbReference type="ARBA" id="ARBA00022725"/>
    </source>
</evidence>
<organism evidence="11 12">
    <name type="scientific">Habropoda laboriosa</name>
    <dbReference type="NCBI Taxonomy" id="597456"/>
    <lineage>
        <taxon>Eukaryota</taxon>
        <taxon>Metazoa</taxon>
        <taxon>Ecdysozoa</taxon>
        <taxon>Arthropoda</taxon>
        <taxon>Hexapoda</taxon>
        <taxon>Insecta</taxon>
        <taxon>Pterygota</taxon>
        <taxon>Neoptera</taxon>
        <taxon>Endopterygota</taxon>
        <taxon>Hymenoptera</taxon>
        <taxon>Apocrita</taxon>
        <taxon>Aculeata</taxon>
        <taxon>Apoidea</taxon>
        <taxon>Anthophila</taxon>
        <taxon>Apidae</taxon>
        <taxon>Habropoda</taxon>
    </lineage>
</organism>
<dbReference type="PANTHER" id="PTHR21137:SF35">
    <property type="entry name" value="ODORANT RECEPTOR 19A-RELATED"/>
    <property type="match status" value="1"/>
</dbReference>
<keyword evidence="9" id="KW-0807">Transducer</keyword>
<feature type="transmembrane region" description="Helical" evidence="10">
    <location>
        <begin position="762"/>
        <end position="782"/>
    </location>
</feature>
<dbReference type="Pfam" id="PF02949">
    <property type="entry name" value="7tm_6"/>
    <property type="match status" value="3"/>
</dbReference>
<evidence type="ECO:0000256" key="6">
    <source>
        <dbReference type="ARBA" id="ARBA00022989"/>
    </source>
</evidence>
<dbReference type="EMBL" id="KQ414618">
    <property type="protein sequence ID" value="KOC67843.1"/>
    <property type="molecule type" value="Genomic_DNA"/>
</dbReference>
<keyword evidence="6 10" id="KW-1133">Transmembrane helix</keyword>
<dbReference type="GO" id="GO:0005549">
    <property type="term" value="F:odorant binding"/>
    <property type="evidence" value="ECO:0007669"/>
    <property type="project" value="InterPro"/>
</dbReference>
<reference evidence="11 12" key="1">
    <citation type="submission" date="2015-07" db="EMBL/GenBank/DDBJ databases">
        <title>The genome of Habropoda laboriosa.</title>
        <authorList>
            <person name="Pan H."/>
            <person name="Kapheim K."/>
        </authorList>
    </citation>
    <scope>NUCLEOTIDE SEQUENCE [LARGE SCALE GENOMIC DNA]</scope>
    <source>
        <strain evidence="11">0110345459</strain>
    </source>
</reference>
<dbReference type="Proteomes" id="UP000053825">
    <property type="component" value="Unassembled WGS sequence"/>
</dbReference>
<keyword evidence="8 11" id="KW-0675">Receptor</keyword>
<comment type="subcellular location">
    <subcellularLocation>
        <location evidence="1">Cell membrane</location>
        <topology evidence="1">Multi-pass membrane protein</topology>
    </subcellularLocation>
</comment>
<keyword evidence="3" id="KW-0716">Sensory transduction</keyword>
<protein>
    <submittedName>
        <fullName evidence="11">Putative odorant receptor 22c</fullName>
    </submittedName>
</protein>
<feature type="transmembrane region" description="Helical" evidence="10">
    <location>
        <begin position="334"/>
        <end position="358"/>
    </location>
</feature>
<feature type="transmembrane region" description="Helical" evidence="10">
    <location>
        <begin position="392"/>
        <end position="415"/>
    </location>
</feature>
<feature type="transmembrane region" description="Helical" evidence="10">
    <location>
        <begin position="507"/>
        <end position="529"/>
    </location>
</feature>
<feature type="transmembrane region" description="Helical" evidence="10">
    <location>
        <begin position="300"/>
        <end position="322"/>
    </location>
</feature>
<feature type="transmembrane region" description="Helical" evidence="10">
    <location>
        <begin position="25"/>
        <end position="47"/>
    </location>
</feature>
<sequence length="915" mass="104581">MENFCRYATSKEKVVLQRYVDRYKYFHGIYILWCFLTTIFVISGPLYSPQTFPTHAIYPFQVEHTLFKIVIYFHQSLVGFQASAGMAIDTQIALLLRYAAARFELLGNEMRNANTHCEFNACIEKHSELLRYTKTIRQSIKFLILTTIATTTVAVIFGSLNLIANQPLLLKALYAVVVFSASVELFMYAWPADNLMRMSTKLAADIYNTDWFEKDIRLQKKVYYIIQRSQRLEAIRINGIVPKLSLPYYAMVESAVQSNPTRVIMLKQLTPEKVIDIIWFSVALAVCWPLSSSASKAQVVAFKILQICSAISALILLLPLLYSTYLHFDDVIVLSQSICLSMGVFQMIMQTVICFTNYDLLQRIITEMITYVKEAQQFEREILHNYIQKCKLFYGGSLIWTYLCATCFVLGPVVLPNPFPSSAEYPFRVNRTPMNAIVYLHQSFISFQYSAHICVSIFGALLLWITAARFHCLTLEVQQSSSIHMLIICVKKQLLLRRYAKEVVDGFRLIVLNAIAMSILALTLSSITLIMEIPLIVKVQFVTVSFTVLAEIYMYAWSADYMKDMSAKVSQSVYDLTWYGQTLEMQKNVLYILVHQEPVILKICNIHWVILIEILAPNTNPQAELLYHPQFLKNMDLCKNTLFWTKVRRLKKAGPADKTIRKPVKKCKRTGSIHEEIRSERPEDNVNSASQIINENPFMSHFAAVGPACIVYNNSKIWSFRYATDVVTTIRFLVLSTVITCTVACVFAGINLIGKQPLAVKVQFLTMSGTALLEVFMCSLPADHLIDMSENIMQGIYESKWYERSLKIQKSTVLMLTPQSPVTVKIKCLIPVLSLNFYCSSENIMQGIYESKWYERSLKIQKSTVLMLTPQSPVTVKIKCLIPVLSLNFYCSYVSNVFSLFTALRIVMIDDENGN</sequence>
<evidence type="ECO:0000256" key="7">
    <source>
        <dbReference type="ARBA" id="ARBA00023136"/>
    </source>
</evidence>
<keyword evidence="7 10" id="KW-0472">Membrane</keyword>
<dbReference type="GO" id="GO:0007165">
    <property type="term" value="P:signal transduction"/>
    <property type="evidence" value="ECO:0007669"/>
    <property type="project" value="UniProtKB-KW"/>
</dbReference>
<dbReference type="PANTHER" id="PTHR21137">
    <property type="entry name" value="ODORANT RECEPTOR"/>
    <property type="match status" value="1"/>
</dbReference>
<dbReference type="OrthoDB" id="6604226at2759"/>
<dbReference type="AlphaFoldDB" id="A0A0L7RAI1"/>
<proteinExistence type="predicted"/>